<comment type="caution">
    <text evidence="7">The sequence shown here is derived from an EMBL/GenBank/DDBJ whole genome shotgun (WGS) entry which is preliminary data.</text>
</comment>
<evidence type="ECO:0000256" key="5">
    <source>
        <dbReference type="SAM" id="MobiDB-lite"/>
    </source>
</evidence>
<dbReference type="InterPro" id="IPR058852">
    <property type="entry name" value="HTH_77"/>
</dbReference>
<evidence type="ECO:0000313" key="7">
    <source>
        <dbReference type="EMBL" id="MDI5970573.1"/>
    </source>
</evidence>
<dbReference type="Pfam" id="PF00486">
    <property type="entry name" value="Trans_reg_C"/>
    <property type="match status" value="1"/>
</dbReference>
<reference evidence="7" key="1">
    <citation type="submission" date="2023-05" db="EMBL/GenBank/DDBJ databases">
        <title>Streptantibioticus silvisoli sp. nov., acidotolerant actinomycetes 1 from pine litter.</title>
        <authorList>
            <person name="Swiecimska M."/>
            <person name="Golinska P."/>
            <person name="Sangal V."/>
            <person name="Wachnowicz B."/>
            <person name="Goodfellow M."/>
        </authorList>
    </citation>
    <scope>NUCLEOTIDE SEQUENCE</scope>
    <source>
        <strain evidence="7">SL13</strain>
    </source>
</reference>
<dbReference type="AlphaFoldDB" id="A0AA90K919"/>
<dbReference type="GO" id="GO:0003677">
    <property type="term" value="F:DNA binding"/>
    <property type="evidence" value="ECO:0007669"/>
    <property type="project" value="UniProtKB-UniRule"/>
</dbReference>
<dbReference type="Pfam" id="PF25872">
    <property type="entry name" value="HTH_77"/>
    <property type="match status" value="1"/>
</dbReference>
<dbReference type="GO" id="GO:0016887">
    <property type="term" value="F:ATP hydrolysis activity"/>
    <property type="evidence" value="ECO:0007669"/>
    <property type="project" value="InterPro"/>
</dbReference>
<organism evidence="7">
    <name type="scientific">Streptantibioticus silvisoli</name>
    <dbReference type="NCBI Taxonomy" id="2705255"/>
    <lineage>
        <taxon>Bacteria</taxon>
        <taxon>Bacillati</taxon>
        <taxon>Actinomycetota</taxon>
        <taxon>Actinomycetes</taxon>
        <taxon>Kitasatosporales</taxon>
        <taxon>Streptomycetaceae</taxon>
        <taxon>Streptantibioticus</taxon>
    </lineage>
</organism>
<dbReference type="SMART" id="SM01043">
    <property type="entry name" value="BTAD"/>
    <property type="match status" value="1"/>
</dbReference>
<dbReference type="CDD" id="cd15831">
    <property type="entry name" value="BTAD"/>
    <property type="match status" value="1"/>
</dbReference>
<dbReference type="InterPro" id="IPR011990">
    <property type="entry name" value="TPR-like_helical_dom_sf"/>
</dbReference>
<evidence type="ECO:0000256" key="3">
    <source>
        <dbReference type="ARBA" id="ARBA00023125"/>
    </source>
</evidence>
<dbReference type="GO" id="GO:0000160">
    <property type="term" value="P:phosphorelay signal transduction system"/>
    <property type="evidence" value="ECO:0007669"/>
    <property type="project" value="UniProtKB-KW"/>
</dbReference>
<evidence type="ECO:0000259" key="6">
    <source>
        <dbReference type="PROSITE" id="PS51755"/>
    </source>
</evidence>
<dbReference type="InterPro" id="IPR027417">
    <property type="entry name" value="P-loop_NTPase"/>
</dbReference>
<accession>A0AA90K919</accession>
<dbReference type="Pfam" id="PF13401">
    <property type="entry name" value="AAA_22"/>
    <property type="match status" value="1"/>
</dbReference>
<feature type="DNA-binding region" description="OmpR/PhoB-type" evidence="4">
    <location>
        <begin position="1"/>
        <end position="89"/>
    </location>
</feature>
<dbReference type="GO" id="GO:0006355">
    <property type="term" value="P:regulation of DNA-templated transcription"/>
    <property type="evidence" value="ECO:0007669"/>
    <property type="project" value="InterPro"/>
</dbReference>
<dbReference type="SMART" id="SM00862">
    <property type="entry name" value="Trans_reg_C"/>
    <property type="match status" value="1"/>
</dbReference>
<dbReference type="InterPro" id="IPR036388">
    <property type="entry name" value="WH-like_DNA-bd_sf"/>
</dbReference>
<sequence>MRFGILGETLACGPDGRPLALGGPRRRAVLALLLLDAGRFVPVDRLVDALYGEQPPAGVANAVQSQVSRLRAVLGDVIERHPAGYRLAVDPAEVDVHRFARLAAEGRRALAAEEPARAARVLAEALALWRGPALADVREAPFAAAQVTRLTEARAGALENRMAAGLALGDHAALVPELRELVAEFPLRERPLAQLMRALAGSGRQVEALEVYDSARRELAETLGADPGPELSGAQLAVLRGDVSRETSTPAPGGSTADVSRETSLTRTSGPVSRETSSVRSAVSRETALPAQLTSFVGRAPELARIAERLTVARLVTLTGPGGAGKTRLSIEAAARHADDVCFVPLAGVTDGDDVPQAVLGALGLREVGLMPSAGPVQEPLDRMVAALSHRSMLLVLDNCEHVIDAAAALAAGLLAGCPSLRVLATSRAALGITGETLCPVPMLSVPPPEAGDARLEDFPAVRLFVERAVAVRPDFTLVAERDAVLRICAALDGLPLAIELAAARLRSLSAAEIADRLGAAAAEGIGAGGRAVSDQRFRLLSRGSRAAQPRQRTLRGVVDWSWDLLTPSERAVLRRVSVFAGGWTPDAAEAVCADGRETDGEGIAPEDVLDLIDSLVDKSLVVADRTRHGSSRYRMLETIRAYGAERLEEAGETARVRRGHLAHFLDLAIAAEPRLRRAEQLDWLARLSAEHDNLTAALHRAVSDGDHPSALRMLACLTTYWMLRGIRYEGAGPARRLLDAVGTTPPADLADEYAMCVINAAPAAHGAQELAGHLDSAQRIIERGPVRYPVLWLLWAVIAGVPDNATYASYRRAIDLVEGDAWFEGLRQVGEGYQNWLVLGRAAEADRAFTASLKQFRAIGDRWGTTLALTHLAGFVLATGELTRAVALVDEALVLAEEMGATENRAELSCHRGQCGLLTGDLDAARTDYTRAVELARASGAPEFQAVGHLGLAECARLGGDPAAARELAMTAMSQCLPQWFTGEGTRGEATLALGRISLAEGDPAGALERFRASLASPMNARSRVFTAAVAEALADLALHRADPARAAELLGLARALRGMDVREGPDADRVRAAARTALGGTRFGTAHARGAALGADAAVEALRVALGED</sequence>
<dbReference type="SUPFAM" id="SSF52540">
    <property type="entry name" value="P-loop containing nucleoside triphosphate hydrolases"/>
    <property type="match status" value="1"/>
</dbReference>
<gene>
    <name evidence="7" type="ORF">POF50_014690</name>
</gene>
<dbReference type="InterPro" id="IPR049945">
    <property type="entry name" value="AAA_22"/>
</dbReference>
<evidence type="ECO:0000256" key="1">
    <source>
        <dbReference type="ARBA" id="ARBA00005820"/>
    </source>
</evidence>
<dbReference type="InterPro" id="IPR016032">
    <property type="entry name" value="Sig_transdc_resp-reg_C-effctor"/>
</dbReference>
<comment type="similarity">
    <text evidence="1">Belongs to the AfsR/DnrI/RedD regulatory family.</text>
</comment>
<dbReference type="Gene3D" id="3.40.50.300">
    <property type="entry name" value="P-loop containing nucleotide triphosphate hydrolases"/>
    <property type="match status" value="1"/>
</dbReference>
<dbReference type="InterPro" id="IPR005158">
    <property type="entry name" value="BTAD"/>
</dbReference>
<evidence type="ECO:0000256" key="2">
    <source>
        <dbReference type="ARBA" id="ARBA00023012"/>
    </source>
</evidence>
<evidence type="ECO:0000256" key="4">
    <source>
        <dbReference type="PROSITE-ProRule" id="PRU01091"/>
    </source>
</evidence>
<dbReference type="Pfam" id="PF03704">
    <property type="entry name" value="BTAD"/>
    <property type="match status" value="1"/>
</dbReference>
<dbReference type="Gene3D" id="1.25.40.10">
    <property type="entry name" value="Tetratricopeptide repeat domain"/>
    <property type="match status" value="2"/>
</dbReference>
<dbReference type="PROSITE" id="PS51755">
    <property type="entry name" value="OMPR_PHOB"/>
    <property type="match status" value="1"/>
</dbReference>
<dbReference type="EMBL" id="JABXJJ020000016">
    <property type="protein sequence ID" value="MDI5970573.1"/>
    <property type="molecule type" value="Genomic_DNA"/>
</dbReference>
<dbReference type="InterPro" id="IPR001867">
    <property type="entry name" value="OmpR/PhoB-type_DNA-bd"/>
</dbReference>
<dbReference type="PRINTS" id="PR00364">
    <property type="entry name" value="DISEASERSIST"/>
</dbReference>
<dbReference type="Gene3D" id="1.10.10.10">
    <property type="entry name" value="Winged helix-like DNA-binding domain superfamily/Winged helix DNA-binding domain"/>
    <property type="match status" value="1"/>
</dbReference>
<dbReference type="SUPFAM" id="SSF46894">
    <property type="entry name" value="C-terminal effector domain of the bipartite response regulators"/>
    <property type="match status" value="1"/>
</dbReference>
<feature type="compositionally biased region" description="Polar residues" evidence="5">
    <location>
        <begin position="262"/>
        <end position="281"/>
    </location>
</feature>
<keyword evidence="2" id="KW-0902">Two-component regulatory system</keyword>
<proteinExistence type="inferred from homology"/>
<dbReference type="PANTHER" id="PTHR47691">
    <property type="entry name" value="REGULATOR-RELATED"/>
    <property type="match status" value="1"/>
</dbReference>
<keyword evidence="3 4" id="KW-0238">DNA-binding</keyword>
<feature type="region of interest" description="Disordered" evidence="5">
    <location>
        <begin position="243"/>
        <end position="283"/>
    </location>
</feature>
<name>A0AA90K919_9ACTN</name>
<dbReference type="PANTHER" id="PTHR47691:SF3">
    <property type="entry name" value="HTH-TYPE TRANSCRIPTIONAL REGULATOR RV0890C-RELATED"/>
    <property type="match status" value="1"/>
</dbReference>
<dbReference type="RefSeq" id="WP_271312672.1">
    <property type="nucleotide sequence ID" value="NZ_JABXJJ020000016.1"/>
</dbReference>
<protein>
    <submittedName>
        <fullName evidence="7">BTAD domain-containing putative transcriptional regulator</fullName>
    </submittedName>
</protein>
<dbReference type="SUPFAM" id="SSF48452">
    <property type="entry name" value="TPR-like"/>
    <property type="match status" value="2"/>
</dbReference>
<feature type="domain" description="OmpR/PhoB-type" evidence="6">
    <location>
        <begin position="1"/>
        <end position="89"/>
    </location>
</feature>